<evidence type="ECO:0000313" key="3">
    <source>
        <dbReference type="EMBL" id="RPJ93684.1"/>
    </source>
</evidence>
<proteinExistence type="inferred from homology"/>
<dbReference type="EMBL" id="QVXO01000001">
    <property type="protein sequence ID" value="RPJ93684.1"/>
    <property type="molecule type" value="Genomic_DNA"/>
</dbReference>
<gene>
    <name evidence="3" type="ORF">DY367_00230</name>
</gene>
<dbReference type="Proteomes" id="UP000285324">
    <property type="component" value="Unassembled WGS sequence"/>
</dbReference>
<dbReference type="RefSeq" id="WP_118931305.1">
    <property type="nucleotide sequence ID" value="NZ_CP061008.1"/>
</dbReference>
<dbReference type="InterPro" id="IPR042100">
    <property type="entry name" value="Bug_dom1"/>
</dbReference>
<dbReference type="InterPro" id="IPR005064">
    <property type="entry name" value="BUG"/>
</dbReference>
<reference evidence="3 4" key="1">
    <citation type="submission" date="2018-08" db="EMBL/GenBank/DDBJ databases">
        <title>Achromobacter xylosoxidans Genome sequencing and assembly.</title>
        <authorList>
            <person name="Wang R."/>
            <person name="Rensing C."/>
            <person name="Li Y."/>
        </authorList>
    </citation>
    <scope>NUCLEOTIDE SEQUENCE [LARGE SCALE GENOMIC DNA]</scope>
    <source>
        <strain evidence="3 4">GD003A</strain>
    </source>
</reference>
<dbReference type="PANTHER" id="PTHR42928:SF5">
    <property type="entry name" value="BLR1237 PROTEIN"/>
    <property type="match status" value="1"/>
</dbReference>
<dbReference type="Pfam" id="PF03401">
    <property type="entry name" value="TctC"/>
    <property type="match status" value="1"/>
</dbReference>
<name>A0A424WK75_ALCXX</name>
<dbReference type="Gene3D" id="3.40.190.150">
    <property type="entry name" value="Bordetella uptake gene, domain 1"/>
    <property type="match status" value="1"/>
</dbReference>
<evidence type="ECO:0000256" key="2">
    <source>
        <dbReference type="SAM" id="SignalP"/>
    </source>
</evidence>
<dbReference type="PANTHER" id="PTHR42928">
    <property type="entry name" value="TRICARBOXYLATE-BINDING PROTEIN"/>
    <property type="match status" value="1"/>
</dbReference>
<feature type="chain" id="PRO_5019332909" evidence="2">
    <location>
        <begin position="24"/>
        <end position="325"/>
    </location>
</feature>
<dbReference type="OrthoDB" id="9780943at2"/>
<accession>A0A424WK75</accession>
<comment type="similarity">
    <text evidence="1">Belongs to the UPF0065 (bug) family.</text>
</comment>
<sequence>MKKHIRGLIVLASLCGVALPAWAQGDAAYPTKPIRLIVPSPAGGEPDTLARLVAQQMSADLRQPVIVENKAGAGGLIGIAALANSKPDGYTIGVSYQAALSLSPHLLVKKLFDPLKDIAGIGLISVSGNALMVPAKSPISSYADLVQRARANPGTMNFGSWGDGSAGHISGEIMKRHANISMQHVAYKGSSEALMGMLGGDLDATFGGWALASAQAKAGAVRILAVTSPERAGMFPDAPTFQELGIPFGLNSWYGVVAPAGVPAPIIERLQASVERAVGQESVATSLKSMGMQPRSSTAAELQQRIKNDYEVWGKEISAAGIKPR</sequence>
<organism evidence="3 4">
    <name type="scientific">Alcaligenes xylosoxydans xylosoxydans</name>
    <name type="common">Achromobacter xylosoxidans</name>
    <dbReference type="NCBI Taxonomy" id="85698"/>
    <lineage>
        <taxon>Bacteria</taxon>
        <taxon>Pseudomonadati</taxon>
        <taxon>Pseudomonadota</taxon>
        <taxon>Betaproteobacteria</taxon>
        <taxon>Burkholderiales</taxon>
        <taxon>Alcaligenaceae</taxon>
        <taxon>Achromobacter</taxon>
    </lineage>
</organism>
<dbReference type="SUPFAM" id="SSF53850">
    <property type="entry name" value="Periplasmic binding protein-like II"/>
    <property type="match status" value="1"/>
</dbReference>
<dbReference type="CDD" id="cd07012">
    <property type="entry name" value="PBP2_Bug_TTT"/>
    <property type="match status" value="1"/>
</dbReference>
<dbReference type="PIRSF" id="PIRSF017082">
    <property type="entry name" value="YflP"/>
    <property type="match status" value="1"/>
</dbReference>
<keyword evidence="2" id="KW-0732">Signal</keyword>
<feature type="signal peptide" evidence="2">
    <location>
        <begin position="1"/>
        <end position="23"/>
    </location>
</feature>
<comment type="caution">
    <text evidence="3">The sequence shown here is derived from an EMBL/GenBank/DDBJ whole genome shotgun (WGS) entry which is preliminary data.</text>
</comment>
<dbReference type="Gene3D" id="3.40.190.10">
    <property type="entry name" value="Periplasmic binding protein-like II"/>
    <property type="match status" value="1"/>
</dbReference>
<dbReference type="AlphaFoldDB" id="A0A424WK75"/>
<protein>
    <submittedName>
        <fullName evidence="3">Tripartite tricarboxylate transporter substrate binding protein</fullName>
    </submittedName>
</protein>
<evidence type="ECO:0000256" key="1">
    <source>
        <dbReference type="ARBA" id="ARBA00006987"/>
    </source>
</evidence>
<evidence type="ECO:0000313" key="4">
    <source>
        <dbReference type="Proteomes" id="UP000285324"/>
    </source>
</evidence>